<dbReference type="Proteomes" id="UP001221757">
    <property type="component" value="Unassembled WGS sequence"/>
</dbReference>
<evidence type="ECO:0000313" key="2">
    <source>
        <dbReference type="EMBL" id="KAJ7674234.1"/>
    </source>
</evidence>
<keyword evidence="3" id="KW-1185">Reference proteome</keyword>
<dbReference type="AlphaFoldDB" id="A0AAD7D1P9"/>
<comment type="caution">
    <text evidence="2">The sequence shown here is derived from an EMBL/GenBank/DDBJ whole genome shotgun (WGS) entry which is preliminary data.</text>
</comment>
<feature type="compositionally biased region" description="Polar residues" evidence="1">
    <location>
        <begin position="65"/>
        <end position="79"/>
    </location>
</feature>
<name>A0AAD7D1P9_MYCRO</name>
<gene>
    <name evidence="2" type="ORF">B0H17DRAFT_1140670</name>
</gene>
<organism evidence="2 3">
    <name type="scientific">Mycena rosella</name>
    <name type="common">Pink bonnet</name>
    <name type="synonym">Agaricus rosellus</name>
    <dbReference type="NCBI Taxonomy" id="1033263"/>
    <lineage>
        <taxon>Eukaryota</taxon>
        <taxon>Fungi</taxon>
        <taxon>Dikarya</taxon>
        <taxon>Basidiomycota</taxon>
        <taxon>Agaricomycotina</taxon>
        <taxon>Agaricomycetes</taxon>
        <taxon>Agaricomycetidae</taxon>
        <taxon>Agaricales</taxon>
        <taxon>Marasmiineae</taxon>
        <taxon>Mycenaceae</taxon>
        <taxon>Mycena</taxon>
    </lineage>
</organism>
<evidence type="ECO:0000256" key="1">
    <source>
        <dbReference type="SAM" id="MobiDB-lite"/>
    </source>
</evidence>
<feature type="region of interest" description="Disordered" evidence="1">
    <location>
        <begin position="34"/>
        <end position="88"/>
    </location>
</feature>
<dbReference type="EMBL" id="JARKIE010000157">
    <property type="protein sequence ID" value="KAJ7674234.1"/>
    <property type="molecule type" value="Genomic_DNA"/>
</dbReference>
<sequence>MPERSGGSPCSLLMVFLHQRDEPERRKAAVAVATSARAEHAPQGATGVASRPVTDLSSCRPVDLSLNSDDTGYRSTSPEDASHPFGGLMARHDRHNAENDVLLEFPVAWWRARPDAACQGRPGLPNVPASFIDQFTPILRVRSDDPGKCL</sequence>
<evidence type="ECO:0000313" key="3">
    <source>
        <dbReference type="Proteomes" id="UP001221757"/>
    </source>
</evidence>
<proteinExistence type="predicted"/>
<reference evidence="2" key="1">
    <citation type="submission" date="2023-03" db="EMBL/GenBank/DDBJ databases">
        <title>Massive genome expansion in bonnet fungi (Mycena s.s.) driven by repeated elements and novel gene families across ecological guilds.</title>
        <authorList>
            <consortium name="Lawrence Berkeley National Laboratory"/>
            <person name="Harder C.B."/>
            <person name="Miyauchi S."/>
            <person name="Viragh M."/>
            <person name="Kuo A."/>
            <person name="Thoen E."/>
            <person name="Andreopoulos B."/>
            <person name="Lu D."/>
            <person name="Skrede I."/>
            <person name="Drula E."/>
            <person name="Henrissat B."/>
            <person name="Morin E."/>
            <person name="Kohler A."/>
            <person name="Barry K."/>
            <person name="LaButti K."/>
            <person name="Morin E."/>
            <person name="Salamov A."/>
            <person name="Lipzen A."/>
            <person name="Mereny Z."/>
            <person name="Hegedus B."/>
            <person name="Baldrian P."/>
            <person name="Stursova M."/>
            <person name="Weitz H."/>
            <person name="Taylor A."/>
            <person name="Grigoriev I.V."/>
            <person name="Nagy L.G."/>
            <person name="Martin F."/>
            <person name="Kauserud H."/>
        </authorList>
    </citation>
    <scope>NUCLEOTIDE SEQUENCE</scope>
    <source>
        <strain evidence="2">CBHHK067</strain>
    </source>
</reference>
<protein>
    <submittedName>
        <fullName evidence="2">Uncharacterized protein</fullName>
    </submittedName>
</protein>
<accession>A0AAD7D1P9</accession>